<protein>
    <submittedName>
        <fullName evidence="1">(salmon louse) hypothetical protein</fullName>
    </submittedName>
</protein>
<organism evidence="1 2">
    <name type="scientific">Lepeophtheirus salmonis</name>
    <name type="common">Salmon louse</name>
    <name type="synonym">Caligus salmonis</name>
    <dbReference type="NCBI Taxonomy" id="72036"/>
    <lineage>
        <taxon>Eukaryota</taxon>
        <taxon>Metazoa</taxon>
        <taxon>Ecdysozoa</taxon>
        <taxon>Arthropoda</taxon>
        <taxon>Crustacea</taxon>
        <taxon>Multicrustacea</taxon>
        <taxon>Hexanauplia</taxon>
        <taxon>Copepoda</taxon>
        <taxon>Siphonostomatoida</taxon>
        <taxon>Caligidae</taxon>
        <taxon>Lepeophtheirus</taxon>
    </lineage>
</organism>
<proteinExistence type="predicted"/>
<accession>A0A7R8CUB1</accession>
<evidence type="ECO:0000313" key="2">
    <source>
        <dbReference type="Proteomes" id="UP000675881"/>
    </source>
</evidence>
<reference evidence="1" key="1">
    <citation type="submission" date="2021-02" db="EMBL/GenBank/DDBJ databases">
        <authorList>
            <person name="Bekaert M."/>
        </authorList>
    </citation>
    <scope>NUCLEOTIDE SEQUENCE</scope>
    <source>
        <strain evidence="1">IoA-00</strain>
    </source>
</reference>
<dbReference type="InterPro" id="IPR032751">
    <property type="entry name" value="Fuseless"/>
</dbReference>
<dbReference type="EMBL" id="HG994584">
    <property type="protein sequence ID" value="CAF2934701.1"/>
    <property type="molecule type" value="Genomic_DNA"/>
</dbReference>
<dbReference type="AlphaFoldDB" id="A0A7R8CUB1"/>
<keyword evidence="2" id="KW-1185">Reference proteome</keyword>
<name>A0A7R8CUB1_LEPSM</name>
<dbReference type="Proteomes" id="UP000675881">
    <property type="component" value="Chromosome 5"/>
</dbReference>
<gene>
    <name evidence="1" type="ORF">LSAA_9799</name>
</gene>
<dbReference type="Pfam" id="PF15993">
    <property type="entry name" value="Fuseless"/>
    <property type="match status" value="1"/>
</dbReference>
<sequence length="185" mass="21350">MKKVDDSFKFTLVRLLDHLITNILNLIPVVLWWAVWELSESSFNMENDWAFIIVGYLLVIFTFVIEHVYFKYLLPDVDADNICSRIKYVCMTCIAFFASIFVWRGGWAILDSLVPETSVLPHILFSLIGLTCMLACNVANTLTDREFIVDDGRNVKEWGIVTTPERNFFTYCSSDKESEPLILKS</sequence>
<evidence type="ECO:0000313" key="1">
    <source>
        <dbReference type="EMBL" id="CAF2934701.1"/>
    </source>
</evidence>